<dbReference type="EMBL" id="JAPWTJ010000944">
    <property type="protein sequence ID" value="KAJ8974717.1"/>
    <property type="molecule type" value="Genomic_DNA"/>
</dbReference>
<gene>
    <name evidence="3" type="ORF">NQ317_000383</name>
</gene>
<evidence type="ECO:0000313" key="4">
    <source>
        <dbReference type="Proteomes" id="UP001162164"/>
    </source>
</evidence>
<keyword evidence="4" id="KW-1185">Reference proteome</keyword>
<comment type="caution">
    <text evidence="3">The sequence shown here is derived from an EMBL/GenBank/DDBJ whole genome shotgun (WGS) entry which is preliminary data.</text>
</comment>
<evidence type="ECO:0000256" key="1">
    <source>
        <dbReference type="SAM" id="Coils"/>
    </source>
</evidence>
<keyword evidence="1" id="KW-0175">Coiled coil</keyword>
<name>A0ABQ9JAI3_9CUCU</name>
<feature type="coiled-coil region" evidence="1">
    <location>
        <begin position="91"/>
        <end position="126"/>
    </location>
</feature>
<evidence type="ECO:0000313" key="3">
    <source>
        <dbReference type="EMBL" id="KAJ8974717.1"/>
    </source>
</evidence>
<evidence type="ECO:0000256" key="2">
    <source>
        <dbReference type="SAM" id="MobiDB-lite"/>
    </source>
</evidence>
<sequence length="138" mass="15788">MKKDDDLFDNINLNEPPGYEQNVESKKIKLKDNMGPEDQVDFGQPQFTISDQDASQNVLAEKLADLERIIAKQGRINTQVLAETNEVQARLVECLEETAQLKNRALEIEERKVEQQGEVIEQMKLQNELLHSILGKLK</sequence>
<reference evidence="3" key="1">
    <citation type="journal article" date="2023" name="Insect Mol. Biol.">
        <title>Genome sequencing provides insights into the evolution of gene families encoding plant cell wall-degrading enzymes in longhorned beetles.</title>
        <authorList>
            <person name="Shin N.R."/>
            <person name="Okamura Y."/>
            <person name="Kirsch R."/>
            <person name="Pauchet Y."/>
        </authorList>
    </citation>
    <scope>NUCLEOTIDE SEQUENCE</scope>
    <source>
        <strain evidence="3">MMC_N1</strain>
    </source>
</reference>
<protein>
    <submittedName>
        <fullName evidence="3">Uncharacterized protein</fullName>
    </submittedName>
</protein>
<accession>A0ABQ9JAI3</accession>
<feature type="region of interest" description="Disordered" evidence="2">
    <location>
        <begin position="1"/>
        <end position="23"/>
    </location>
</feature>
<organism evidence="3 4">
    <name type="scientific">Molorchus minor</name>
    <dbReference type="NCBI Taxonomy" id="1323400"/>
    <lineage>
        <taxon>Eukaryota</taxon>
        <taxon>Metazoa</taxon>
        <taxon>Ecdysozoa</taxon>
        <taxon>Arthropoda</taxon>
        <taxon>Hexapoda</taxon>
        <taxon>Insecta</taxon>
        <taxon>Pterygota</taxon>
        <taxon>Neoptera</taxon>
        <taxon>Endopterygota</taxon>
        <taxon>Coleoptera</taxon>
        <taxon>Polyphaga</taxon>
        <taxon>Cucujiformia</taxon>
        <taxon>Chrysomeloidea</taxon>
        <taxon>Cerambycidae</taxon>
        <taxon>Lamiinae</taxon>
        <taxon>Monochamini</taxon>
        <taxon>Molorchus</taxon>
    </lineage>
</organism>
<proteinExistence type="predicted"/>
<dbReference type="Proteomes" id="UP001162164">
    <property type="component" value="Unassembled WGS sequence"/>
</dbReference>